<comment type="caution">
    <text evidence="1">The sequence shown here is derived from an EMBL/GenBank/DDBJ whole genome shotgun (WGS) entry which is preliminary data.</text>
</comment>
<reference evidence="1 2" key="1">
    <citation type="journal article" date="2017" name="Arch. Microbiol.">
        <title>Mariprofundus micogutta sp. nov., a novel iron-oxidizing zetaproteobacterium isolated from a deep-sea hydrothermal field at the Bayonnaise knoll of the Izu-Ogasawara arc, and a description of Mariprofundales ord. nov. and Zetaproteobacteria classis nov.</title>
        <authorList>
            <person name="Makita H."/>
            <person name="Tanaka E."/>
            <person name="Mitsunobu S."/>
            <person name="Miyazaki M."/>
            <person name="Nunoura T."/>
            <person name="Uematsu K."/>
            <person name="Takaki Y."/>
            <person name="Nishi S."/>
            <person name="Shimamura S."/>
            <person name="Takai K."/>
        </authorList>
    </citation>
    <scope>NUCLEOTIDE SEQUENCE [LARGE SCALE GENOMIC DNA]</scope>
    <source>
        <strain evidence="1 2">ET2</strain>
    </source>
</reference>
<sequence length="224" mass="25451">MLSFEDVYHRAVEHKGSVQELNLLLPEDADPQAVVAVDESRFLAEMTRCIFQAGFSWKVIQQKWDGFEDVFQGFEINALLGLLPEDWDEIKQDARIVRNAQKISSVRVNAQFIEDVAIEQGSFARFIADWPVSDLVGLFDLLKKRGSRLGGNSGQRFLRNVGKDTFVLTRDVIRCLQNSGLDIKQNPSSKRDHEAIQNTFNQWHKESGLSYTHMSKIAAYSISS</sequence>
<accession>A0A1L8CKB9</accession>
<gene>
    <name evidence="1" type="ORF">MMIC_P0259</name>
</gene>
<proteinExistence type="predicted"/>
<dbReference type="EMBL" id="BDFD01000002">
    <property type="protein sequence ID" value="GAV19325.1"/>
    <property type="molecule type" value="Genomic_DNA"/>
</dbReference>
<name>A0A1L8CKB9_9PROT</name>
<dbReference type="STRING" id="1921010.MMIC_P0259"/>
<organism evidence="1 2">
    <name type="scientific">Mariprofundus micogutta</name>
    <dbReference type="NCBI Taxonomy" id="1921010"/>
    <lineage>
        <taxon>Bacteria</taxon>
        <taxon>Pseudomonadati</taxon>
        <taxon>Pseudomonadota</taxon>
        <taxon>Candidatius Mariprofundia</taxon>
        <taxon>Mariprofundales</taxon>
        <taxon>Mariprofundaceae</taxon>
        <taxon>Mariprofundus</taxon>
    </lineage>
</organism>
<dbReference type="Gene3D" id="1.10.340.30">
    <property type="entry name" value="Hypothetical protein, domain 2"/>
    <property type="match status" value="1"/>
</dbReference>
<keyword evidence="2" id="KW-1185">Reference proteome</keyword>
<dbReference type="InterPro" id="IPR005019">
    <property type="entry name" value="Adenine_glyco"/>
</dbReference>
<dbReference type="Pfam" id="PF03352">
    <property type="entry name" value="Adenine_glyco"/>
    <property type="match status" value="1"/>
</dbReference>
<dbReference type="RefSeq" id="WP_072658526.1">
    <property type="nucleotide sequence ID" value="NZ_BDFD01000002.1"/>
</dbReference>
<evidence type="ECO:0000313" key="2">
    <source>
        <dbReference type="Proteomes" id="UP000231632"/>
    </source>
</evidence>
<dbReference type="InterPro" id="IPR011257">
    <property type="entry name" value="DNA_glycosylase"/>
</dbReference>
<protein>
    <submittedName>
        <fullName evidence="1">3-methyl-adenine DNA glycosylase I</fullName>
    </submittedName>
</protein>
<dbReference type="InterPro" id="IPR052891">
    <property type="entry name" value="DNA-3mA_glycosylase"/>
</dbReference>
<dbReference type="GO" id="GO:0006284">
    <property type="term" value="P:base-excision repair"/>
    <property type="evidence" value="ECO:0007669"/>
    <property type="project" value="InterPro"/>
</dbReference>
<dbReference type="PANTHER" id="PTHR30037">
    <property type="entry name" value="DNA-3-METHYLADENINE GLYCOSYLASE 1"/>
    <property type="match status" value="1"/>
</dbReference>
<dbReference type="Proteomes" id="UP000231632">
    <property type="component" value="Unassembled WGS sequence"/>
</dbReference>
<dbReference type="OrthoDB" id="9795156at2"/>
<dbReference type="GO" id="GO:0008725">
    <property type="term" value="F:DNA-3-methyladenine glycosylase activity"/>
    <property type="evidence" value="ECO:0007669"/>
    <property type="project" value="InterPro"/>
</dbReference>
<dbReference type="PANTHER" id="PTHR30037:SF3">
    <property type="entry name" value="BLR0857 PROTEIN"/>
    <property type="match status" value="1"/>
</dbReference>
<dbReference type="AlphaFoldDB" id="A0A1L8CKB9"/>
<evidence type="ECO:0000313" key="1">
    <source>
        <dbReference type="EMBL" id="GAV19325.1"/>
    </source>
</evidence>
<dbReference type="SUPFAM" id="SSF48150">
    <property type="entry name" value="DNA-glycosylase"/>
    <property type="match status" value="1"/>
</dbReference>